<dbReference type="AlphaFoldDB" id="A0A8H3TZZ4"/>
<dbReference type="Pfam" id="PF00675">
    <property type="entry name" value="Peptidase_M16"/>
    <property type="match status" value="1"/>
</dbReference>
<dbReference type="InterPro" id="IPR007863">
    <property type="entry name" value="Peptidase_M16_C"/>
</dbReference>
<dbReference type="InterPro" id="IPR011765">
    <property type="entry name" value="Pept_M16_N"/>
</dbReference>
<dbReference type="EMBL" id="BLZA01000040">
    <property type="protein sequence ID" value="GHJ89269.1"/>
    <property type="molecule type" value="Genomic_DNA"/>
</dbReference>
<feature type="domain" description="Peptidase M16 N-terminal" evidence="1">
    <location>
        <begin position="65"/>
        <end position="146"/>
    </location>
</feature>
<evidence type="ECO:0000313" key="3">
    <source>
        <dbReference type="EMBL" id="GHJ89269.1"/>
    </source>
</evidence>
<evidence type="ECO:0000259" key="1">
    <source>
        <dbReference type="Pfam" id="PF00675"/>
    </source>
</evidence>
<dbReference type="PANTHER" id="PTHR43016:SF16">
    <property type="entry name" value="METALLOPROTEASE, PUTATIVE (AFU_ORTHOLOGUE AFUA_4G07610)-RELATED"/>
    <property type="match status" value="1"/>
</dbReference>
<gene>
    <name evidence="3" type="ORF">NliqN6_5671</name>
</gene>
<dbReference type="Gene3D" id="3.30.830.10">
    <property type="entry name" value="Metalloenzyme, LuxS/M16 peptidase-like"/>
    <property type="match status" value="4"/>
</dbReference>
<organism evidence="3 4">
    <name type="scientific">Naganishia liquefaciens</name>
    <dbReference type="NCBI Taxonomy" id="104408"/>
    <lineage>
        <taxon>Eukaryota</taxon>
        <taxon>Fungi</taxon>
        <taxon>Dikarya</taxon>
        <taxon>Basidiomycota</taxon>
        <taxon>Agaricomycotina</taxon>
        <taxon>Tremellomycetes</taxon>
        <taxon>Filobasidiales</taxon>
        <taxon>Filobasidiaceae</taxon>
        <taxon>Naganishia</taxon>
    </lineage>
</organism>
<sequence length="1032" mass="113457">MSNTCHSAAGVDVGNYEVLSDFALDFAPVTVTKYRSKKTGFQVVVGNHKAPITNASFIVATEVFDDSGLPHTLEHLIFLGSKSYPYKGVLDGLANRAGGDGVSAWTTDDHTAYTNSTAGSEGVLNVIPIFLEHILYPTLTDTGFLTEVYHINGKGEEAGVVMSEMQGVERQSVRVLMQQLALEMYPAGSAYPSVTGGLLSGIRKLSVEEIRHFHAATYKPWNVCLHIDGSIPVHQLMRILNNRVDPMILANSSNKGNFYIPDNWKRPFLETPSAPGPVITQNVRKVIPYMDKDETVGEVMVGWQGAKTSDHLTETATKVLTAYLADSQVAPLNKRFIEIVDPACTSINFYMDKRASHGEITCYIQGVNNVKRVGESQQLQLYKMDTELKMAISEVAKAGVDMDRINTIIQRDQRNLVYKAETSMSDNGKDLQTEFDHLKRYDTLLSWKTEQWSELITRLFVDSPSVVIVGRPSSILTERNASEQAEFLEATKTRLGVDGLATKEIQLRKAQAENEQEIPEVMITSFPISDTGKIGWISVESGVNVIDTTPSKSGKVQEHLDQDGDMLPYFVHYSHVQSKFISIRALIDTTVLPPELKPYVKIYEASLFALDLQRFDSIMPYEEVVKQLTDLTVSYEAGLGIQREFPEVLQIELKVAKERYPDAIAWLHDLLAKSIFSSERLAVSIAKLVQDLPERKRNGQAVAWETAKNLAFDAAKSTSNATSLHNDLIFLLKIAAEIRNQPDLTIAKLRKLREMLLNPGGIRLAVSGDILGIPNPRTAWARNFCQTPKVSLAPLPDARAHLSDLGQAPAKRVVLVSIPSIQSSFAVACGKGPYGWGSDEVLVCTLAAGVLNAYESYFWASVICIAYIDAEHGLLYFEVIRSPDAFKAFEAAGRVVRDLANGTTKLGEYIVDAAKSSMSYTLAKKEGNVDDAATTVLVNEVFKNIPADAGAKTLERIKDFTKEQVLQALIKYIVPLFDPDSSFVVVACATALTAKIQSQFRDVGYVTGITELATAGNRSGNGEGSTETDGNL</sequence>
<dbReference type="PANTHER" id="PTHR43016">
    <property type="entry name" value="PRESEQUENCE PROTEASE"/>
    <property type="match status" value="1"/>
</dbReference>
<proteinExistence type="predicted"/>
<dbReference type="Proteomes" id="UP000620104">
    <property type="component" value="Unassembled WGS sequence"/>
</dbReference>
<protein>
    <submittedName>
        <fullName evidence="3">Uncharacterized protein</fullName>
    </submittedName>
</protein>
<comment type="caution">
    <text evidence="3">The sequence shown here is derived from an EMBL/GenBank/DDBJ whole genome shotgun (WGS) entry which is preliminary data.</text>
</comment>
<accession>A0A8H3TZZ4</accession>
<evidence type="ECO:0000259" key="2">
    <source>
        <dbReference type="Pfam" id="PF05193"/>
    </source>
</evidence>
<feature type="domain" description="Peptidase M16 C-terminal" evidence="2">
    <location>
        <begin position="204"/>
        <end position="372"/>
    </location>
</feature>
<dbReference type="Pfam" id="PF05193">
    <property type="entry name" value="Peptidase_M16_C"/>
    <property type="match status" value="1"/>
</dbReference>
<name>A0A8H3TZZ4_9TREE</name>
<dbReference type="InterPro" id="IPR011249">
    <property type="entry name" value="Metalloenz_LuxS/M16"/>
</dbReference>
<dbReference type="OrthoDB" id="4953at2759"/>
<dbReference type="GO" id="GO:0046872">
    <property type="term" value="F:metal ion binding"/>
    <property type="evidence" value="ECO:0007669"/>
    <property type="project" value="InterPro"/>
</dbReference>
<dbReference type="SUPFAM" id="SSF63411">
    <property type="entry name" value="LuxS/MPP-like metallohydrolase"/>
    <property type="match status" value="4"/>
</dbReference>
<reference evidence="3" key="1">
    <citation type="submission" date="2020-07" db="EMBL/GenBank/DDBJ databases">
        <title>Draft Genome Sequence of a Deep-Sea Yeast, Naganishia (Cryptococcus) liquefaciens strain N6.</title>
        <authorList>
            <person name="Han Y.W."/>
            <person name="Kajitani R."/>
            <person name="Morimoto H."/>
            <person name="Parhat M."/>
            <person name="Tsubouchi H."/>
            <person name="Bakenova O."/>
            <person name="Ogata M."/>
            <person name="Argunhan B."/>
            <person name="Aoki R."/>
            <person name="Kajiwara S."/>
            <person name="Itoh T."/>
            <person name="Iwasaki H."/>
        </authorList>
    </citation>
    <scope>NUCLEOTIDE SEQUENCE</scope>
    <source>
        <strain evidence="3">N6</strain>
    </source>
</reference>
<evidence type="ECO:0000313" key="4">
    <source>
        <dbReference type="Proteomes" id="UP000620104"/>
    </source>
</evidence>
<dbReference type="FunFam" id="3.30.830.10:FF:000015">
    <property type="entry name" value="Putative zinc metalloprotease"/>
    <property type="match status" value="1"/>
</dbReference>
<keyword evidence="4" id="KW-1185">Reference proteome</keyword>